<reference evidence="2" key="1">
    <citation type="submission" date="2020-11" db="EMBL/GenBank/DDBJ databases">
        <authorList>
            <consortium name="DOE Joint Genome Institute"/>
            <person name="Ahrendt S."/>
            <person name="Riley R."/>
            <person name="Andreopoulos W."/>
            <person name="Labutti K."/>
            <person name="Pangilinan J."/>
            <person name="Ruiz-Duenas F.J."/>
            <person name="Barrasa J.M."/>
            <person name="Sanchez-Garcia M."/>
            <person name="Camarero S."/>
            <person name="Miyauchi S."/>
            <person name="Serrano A."/>
            <person name="Linde D."/>
            <person name="Babiker R."/>
            <person name="Drula E."/>
            <person name="Ayuso-Fernandez I."/>
            <person name="Pacheco R."/>
            <person name="Padilla G."/>
            <person name="Ferreira P."/>
            <person name="Barriuso J."/>
            <person name="Kellner H."/>
            <person name="Castanera R."/>
            <person name="Alfaro M."/>
            <person name="Ramirez L."/>
            <person name="Pisabarro A.G."/>
            <person name="Kuo A."/>
            <person name="Tritt A."/>
            <person name="Lipzen A."/>
            <person name="He G."/>
            <person name="Yan M."/>
            <person name="Ng V."/>
            <person name="Cullen D."/>
            <person name="Martin F."/>
            <person name="Rosso M.-N."/>
            <person name="Henrissat B."/>
            <person name="Hibbett D."/>
            <person name="Martinez A.T."/>
            <person name="Grigoriev I.V."/>
        </authorList>
    </citation>
    <scope>NUCLEOTIDE SEQUENCE</scope>
    <source>
        <strain evidence="2">ATCC 90797</strain>
    </source>
</reference>
<evidence type="ECO:0000256" key="1">
    <source>
        <dbReference type="SAM" id="MobiDB-lite"/>
    </source>
</evidence>
<name>A0A9P6D9F0_PLEER</name>
<evidence type="ECO:0000313" key="3">
    <source>
        <dbReference type="Proteomes" id="UP000807025"/>
    </source>
</evidence>
<comment type="caution">
    <text evidence="2">The sequence shown here is derived from an EMBL/GenBank/DDBJ whole genome shotgun (WGS) entry which is preliminary data.</text>
</comment>
<dbReference type="OrthoDB" id="10536774at2759"/>
<dbReference type="AlphaFoldDB" id="A0A9P6D9F0"/>
<dbReference type="EMBL" id="MU154540">
    <property type="protein sequence ID" value="KAF9498036.1"/>
    <property type="molecule type" value="Genomic_DNA"/>
</dbReference>
<sequence>MPAQGYYPLHIPHNIAIGVYNSAIAAFDNKFQQGDAIYIMDASVNTEGKVSASVYVFRGGILRATVTFDDDDAQRRRDYADYNGQLSSPTNLRRMKASVAQASIRQSWLLERKSGKLGEHRDVSGHENLQEKECEQGKGSTERKRSRHDGTTARQKRERETEERADSTYLRHAARDLGFARFGLVDTARAPERREPRTEMKRGRCVKMDTKERQTTVDTYLRHAACGGIWPGVGAETGYGRERVYGQVVTKSGPADIAQTAGSTPPTCPQYEKLASLGQHLPATRGRRRLINMDALSIQDES</sequence>
<accession>A0A9P6D9F0</accession>
<keyword evidence="3" id="KW-1185">Reference proteome</keyword>
<evidence type="ECO:0000313" key="2">
    <source>
        <dbReference type="EMBL" id="KAF9498036.1"/>
    </source>
</evidence>
<protein>
    <submittedName>
        <fullName evidence="2">Uncharacterized protein</fullName>
    </submittedName>
</protein>
<gene>
    <name evidence="2" type="ORF">BDN71DRAFT_1429190</name>
</gene>
<dbReference type="Proteomes" id="UP000807025">
    <property type="component" value="Unassembled WGS sequence"/>
</dbReference>
<organism evidence="2 3">
    <name type="scientific">Pleurotus eryngii</name>
    <name type="common">Boletus of the steppes</name>
    <dbReference type="NCBI Taxonomy" id="5323"/>
    <lineage>
        <taxon>Eukaryota</taxon>
        <taxon>Fungi</taxon>
        <taxon>Dikarya</taxon>
        <taxon>Basidiomycota</taxon>
        <taxon>Agaricomycotina</taxon>
        <taxon>Agaricomycetes</taxon>
        <taxon>Agaricomycetidae</taxon>
        <taxon>Agaricales</taxon>
        <taxon>Pleurotineae</taxon>
        <taxon>Pleurotaceae</taxon>
        <taxon>Pleurotus</taxon>
    </lineage>
</organism>
<proteinExistence type="predicted"/>
<feature type="compositionally biased region" description="Basic and acidic residues" evidence="1">
    <location>
        <begin position="119"/>
        <end position="166"/>
    </location>
</feature>
<feature type="region of interest" description="Disordered" evidence="1">
    <location>
        <begin position="119"/>
        <end position="169"/>
    </location>
</feature>